<feature type="transmembrane region" description="Helical" evidence="1">
    <location>
        <begin position="37"/>
        <end position="64"/>
    </location>
</feature>
<feature type="transmembrane region" description="Helical" evidence="1">
    <location>
        <begin position="12"/>
        <end position="31"/>
    </location>
</feature>
<organism evidence="2 3">
    <name type="scientific">Nitratireductor kimnyeongensis</name>
    <dbReference type="NCBI Taxonomy" id="430679"/>
    <lineage>
        <taxon>Bacteria</taxon>
        <taxon>Pseudomonadati</taxon>
        <taxon>Pseudomonadota</taxon>
        <taxon>Alphaproteobacteria</taxon>
        <taxon>Hyphomicrobiales</taxon>
        <taxon>Phyllobacteriaceae</taxon>
        <taxon>Nitratireductor</taxon>
    </lineage>
</organism>
<sequence length="74" mass="8323">MMWNALLRQVHRWISIAFTVGVIINIVFAMRGAEPPAWVYFLAGGPLILLLITGLYLFILPYAVRHRAKGRASA</sequence>
<dbReference type="EMBL" id="JBHSNB010000004">
    <property type="protein sequence ID" value="MFC5586649.1"/>
    <property type="molecule type" value="Genomic_DNA"/>
</dbReference>
<keyword evidence="3" id="KW-1185">Reference proteome</keyword>
<reference evidence="3" key="1">
    <citation type="journal article" date="2019" name="Int. J. Syst. Evol. Microbiol.">
        <title>The Global Catalogue of Microorganisms (GCM) 10K type strain sequencing project: providing services to taxonomists for standard genome sequencing and annotation.</title>
        <authorList>
            <consortium name="The Broad Institute Genomics Platform"/>
            <consortium name="The Broad Institute Genome Sequencing Center for Infectious Disease"/>
            <person name="Wu L."/>
            <person name="Ma J."/>
        </authorList>
    </citation>
    <scope>NUCLEOTIDE SEQUENCE [LARGE SCALE GENOMIC DNA]</scope>
    <source>
        <strain evidence="3">JCM 3366</strain>
    </source>
</reference>
<comment type="caution">
    <text evidence="2">The sequence shown here is derived from an EMBL/GenBank/DDBJ whole genome shotgun (WGS) entry which is preliminary data.</text>
</comment>
<accession>A0ABW0TDK0</accession>
<keyword evidence="1" id="KW-1133">Transmembrane helix</keyword>
<dbReference type="Proteomes" id="UP001596107">
    <property type="component" value="Unassembled WGS sequence"/>
</dbReference>
<keyword evidence="1" id="KW-0472">Membrane</keyword>
<proteinExistence type="predicted"/>
<keyword evidence="1" id="KW-0812">Transmembrane</keyword>
<evidence type="ECO:0000256" key="1">
    <source>
        <dbReference type="SAM" id="Phobius"/>
    </source>
</evidence>
<name>A0ABW0TDK0_9HYPH</name>
<gene>
    <name evidence="2" type="ORF">ACFPOD_16150</name>
</gene>
<dbReference type="RefSeq" id="WP_223022262.1">
    <property type="nucleotide sequence ID" value="NZ_CP078143.1"/>
</dbReference>
<evidence type="ECO:0000313" key="2">
    <source>
        <dbReference type="EMBL" id="MFC5586649.1"/>
    </source>
</evidence>
<protein>
    <submittedName>
        <fullName evidence="2">Uncharacterized protein</fullName>
    </submittedName>
</protein>
<evidence type="ECO:0000313" key="3">
    <source>
        <dbReference type="Proteomes" id="UP001596107"/>
    </source>
</evidence>